<dbReference type="InterPro" id="IPR036291">
    <property type="entry name" value="NAD(P)-bd_dom_sf"/>
</dbReference>
<dbReference type="InterPro" id="IPR001509">
    <property type="entry name" value="Epimerase_deHydtase"/>
</dbReference>
<name>A0A918HX68_9ACTN</name>
<dbReference type="InterPro" id="IPR020904">
    <property type="entry name" value="Sc_DH/Rdtase_CS"/>
</dbReference>
<protein>
    <submittedName>
        <fullName evidence="3">UDP-glucose epimerase YtcB</fullName>
    </submittedName>
</protein>
<dbReference type="SUPFAM" id="SSF51735">
    <property type="entry name" value="NAD(P)-binding Rossmann-fold domains"/>
    <property type="match status" value="1"/>
</dbReference>
<evidence type="ECO:0000259" key="2">
    <source>
        <dbReference type="Pfam" id="PF01370"/>
    </source>
</evidence>
<proteinExistence type="predicted"/>
<feature type="region of interest" description="Disordered" evidence="1">
    <location>
        <begin position="239"/>
        <end position="261"/>
    </location>
</feature>
<dbReference type="InterPro" id="IPR050177">
    <property type="entry name" value="Lipid_A_modif_metabolic_enz"/>
</dbReference>
<dbReference type="PROSITE" id="PS00061">
    <property type="entry name" value="ADH_SHORT"/>
    <property type="match status" value="1"/>
</dbReference>
<comment type="caution">
    <text evidence="3">The sequence shown here is derived from an EMBL/GenBank/DDBJ whole genome shotgun (WGS) entry which is preliminary data.</text>
</comment>
<feature type="compositionally biased region" description="Basic and acidic residues" evidence="1">
    <location>
        <begin position="240"/>
        <end position="251"/>
    </location>
</feature>
<evidence type="ECO:0000256" key="1">
    <source>
        <dbReference type="SAM" id="MobiDB-lite"/>
    </source>
</evidence>
<feature type="domain" description="NAD-dependent epimerase/dehydratase" evidence="2">
    <location>
        <begin position="14"/>
        <end position="236"/>
    </location>
</feature>
<dbReference type="RefSeq" id="WP_189551257.1">
    <property type="nucleotide sequence ID" value="NZ_BMTP01000006.1"/>
</dbReference>
<sequence>MPSDAYLPAIAGDVVVTGAAGFIGSHLVSALRHSGRNVTGVDRRDMSVHTESGPAPGEGAFQARTGDLATMDLGSCLKGVDLVFHLAALPGVRPSWTEFPEYLHCNVLATQRLLDACVQAGVGRVVMASSSSVYGGAEGAMHEEMLPRPSSPYGVTKLAAERLALAFAARRDTALSVAALRFFTVYGPGQRPDMFISRMIRAVLLGRPVEVYGDGTQIRDFVYVEDVVRALLLAAAPGRPRGDSATDHRTVGDQAVGDPADDDRAEVLNVGTGSSVSLNRLLELTAELTGLRPDARYGPTRVGDVGATTADPGRTRERLGFRPATDLRTGLAAQIEWTRRRLDPAHRPDRALGGTATGRRA</sequence>
<evidence type="ECO:0000313" key="4">
    <source>
        <dbReference type="Proteomes" id="UP000636661"/>
    </source>
</evidence>
<dbReference type="Pfam" id="PF01370">
    <property type="entry name" value="Epimerase"/>
    <property type="match status" value="1"/>
</dbReference>
<dbReference type="Proteomes" id="UP000636661">
    <property type="component" value="Unassembled WGS sequence"/>
</dbReference>
<dbReference type="Gene3D" id="3.40.50.720">
    <property type="entry name" value="NAD(P)-binding Rossmann-like Domain"/>
    <property type="match status" value="1"/>
</dbReference>
<reference evidence="3" key="1">
    <citation type="journal article" date="2014" name="Int. J. Syst. Evol. Microbiol.">
        <title>Complete genome sequence of Corynebacterium casei LMG S-19264T (=DSM 44701T), isolated from a smear-ripened cheese.</title>
        <authorList>
            <consortium name="US DOE Joint Genome Institute (JGI-PGF)"/>
            <person name="Walter F."/>
            <person name="Albersmeier A."/>
            <person name="Kalinowski J."/>
            <person name="Ruckert C."/>
        </authorList>
    </citation>
    <scope>NUCLEOTIDE SEQUENCE</scope>
    <source>
        <strain evidence="3">JCM 4391</strain>
    </source>
</reference>
<reference evidence="3" key="2">
    <citation type="submission" date="2020-09" db="EMBL/GenBank/DDBJ databases">
        <authorList>
            <person name="Sun Q."/>
            <person name="Ohkuma M."/>
        </authorList>
    </citation>
    <scope>NUCLEOTIDE SEQUENCE</scope>
    <source>
        <strain evidence="3">JCM 4391</strain>
    </source>
</reference>
<gene>
    <name evidence="3" type="primary">ytcB</name>
    <name evidence="3" type="ORF">GCM10010274_29570</name>
</gene>
<keyword evidence="4" id="KW-1185">Reference proteome</keyword>
<dbReference type="EMBL" id="BMTP01000006">
    <property type="protein sequence ID" value="GGU39981.1"/>
    <property type="molecule type" value="Genomic_DNA"/>
</dbReference>
<dbReference type="PANTHER" id="PTHR43245:SF13">
    <property type="entry name" value="UDP-D-APIOSE_UDP-D-XYLOSE SYNTHASE 2"/>
    <property type="match status" value="1"/>
</dbReference>
<organism evidence="3 4">
    <name type="scientific">Streptomyces lavendofoliae</name>
    <dbReference type="NCBI Taxonomy" id="67314"/>
    <lineage>
        <taxon>Bacteria</taxon>
        <taxon>Bacillati</taxon>
        <taxon>Actinomycetota</taxon>
        <taxon>Actinomycetes</taxon>
        <taxon>Kitasatosporales</taxon>
        <taxon>Streptomycetaceae</taxon>
        <taxon>Streptomyces</taxon>
    </lineage>
</organism>
<dbReference type="PANTHER" id="PTHR43245">
    <property type="entry name" value="BIFUNCTIONAL POLYMYXIN RESISTANCE PROTEIN ARNA"/>
    <property type="match status" value="1"/>
</dbReference>
<evidence type="ECO:0000313" key="3">
    <source>
        <dbReference type="EMBL" id="GGU39981.1"/>
    </source>
</evidence>
<feature type="region of interest" description="Disordered" evidence="1">
    <location>
        <begin position="342"/>
        <end position="361"/>
    </location>
</feature>
<accession>A0A918HX68</accession>
<dbReference type="AlphaFoldDB" id="A0A918HX68"/>